<organism evidence="1 2">
    <name type="scientific">Artomyces pyxidatus</name>
    <dbReference type="NCBI Taxonomy" id="48021"/>
    <lineage>
        <taxon>Eukaryota</taxon>
        <taxon>Fungi</taxon>
        <taxon>Dikarya</taxon>
        <taxon>Basidiomycota</taxon>
        <taxon>Agaricomycotina</taxon>
        <taxon>Agaricomycetes</taxon>
        <taxon>Russulales</taxon>
        <taxon>Auriscalpiaceae</taxon>
        <taxon>Artomyces</taxon>
    </lineage>
</organism>
<evidence type="ECO:0000313" key="1">
    <source>
        <dbReference type="EMBL" id="KAI0065437.1"/>
    </source>
</evidence>
<protein>
    <submittedName>
        <fullName evidence="1">AAA-domain-containing protein</fullName>
    </submittedName>
</protein>
<reference evidence="1" key="1">
    <citation type="submission" date="2021-03" db="EMBL/GenBank/DDBJ databases">
        <authorList>
            <consortium name="DOE Joint Genome Institute"/>
            <person name="Ahrendt S."/>
            <person name="Looney B.P."/>
            <person name="Miyauchi S."/>
            <person name="Morin E."/>
            <person name="Drula E."/>
            <person name="Courty P.E."/>
            <person name="Chicoki N."/>
            <person name="Fauchery L."/>
            <person name="Kohler A."/>
            <person name="Kuo A."/>
            <person name="Labutti K."/>
            <person name="Pangilinan J."/>
            <person name="Lipzen A."/>
            <person name="Riley R."/>
            <person name="Andreopoulos W."/>
            <person name="He G."/>
            <person name="Johnson J."/>
            <person name="Barry K.W."/>
            <person name="Grigoriev I.V."/>
            <person name="Nagy L."/>
            <person name="Hibbett D."/>
            <person name="Henrissat B."/>
            <person name="Matheny P.B."/>
            <person name="Labbe J."/>
            <person name="Martin F."/>
        </authorList>
    </citation>
    <scope>NUCLEOTIDE SEQUENCE</scope>
    <source>
        <strain evidence="1">HHB10654</strain>
    </source>
</reference>
<accession>A0ACB8TA73</accession>
<dbReference type="EMBL" id="MU277195">
    <property type="protein sequence ID" value="KAI0065437.1"/>
    <property type="molecule type" value="Genomic_DNA"/>
</dbReference>
<reference evidence="1" key="2">
    <citation type="journal article" date="2022" name="New Phytol.">
        <title>Evolutionary transition to the ectomycorrhizal habit in the genomes of a hyperdiverse lineage of mushroom-forming fungi.</title>
        <authorList>
            <person name="Looney B."/>
            <person name="Miyauchi S."/>
            <person name="Morin E."/>
            <person name="Drula E."/>
            <person name="Courty P.E."/>
            <person name="Kohler A."/>
            <person name="Kuo A."/>
            <person name="LaButti K."/>
            <person name="Pangilinan J."/>
            <person name="Lipzen A."/>
            <person name="Riley R."/>
            <person name="Andreopoulos W."/>
            <person name="He G."/>
            <person name="Johnson J."/>
            <person name="Nolan M."/>
            <person name="Tritt A."/>
            <person name="Barry K.W."/>
            <person name="Grigoriev I.V."/>
            <person name="Nagy L.G."/>
            <person name="Hibbett D."/>
            <person name="Henrissat B."/>
            <person name="Matheny P.B."/>
            <person name="Labbe J."/>
            <person name="Martin F.M."/>
        </authorList>
    </citation>
    <scope>NUCLEOTIDE SEQUENCE</scope>
    <source>
        <strain evidence="1">HHB10654</strain>
    </source>
</reference>
<keyword evidence="2" id="KW-1185">Reference proteome</keyword>
<evidence type="ECO:0000313" key="2">
    <source>
        <dbReference type="Proteomes" id="UP000814140"/>
    </source>
</evidence>
<comment type="caution">
    <text evidence="1">The sequence shown here is derived from an EMBL/GenBank/DDBJ whole genome shotgun (WGS) entry which is preliminary data.</text>
</comment>
<proteinExistence type="predicted"/>
<gene>
    <name evidence="1" type="ORF">BV25DRAFT_1798587</name>
</gene>
<dbReference type="Proteomes" id="UP000814140">
    <property type="component" value="Unassembled WGS sequence"/>
</dbReference>
<sequence length="1090" mass="117802">MRSQILRSRTWIPSQVPSQLPSVTSRALLSYSGPAHYPRKDAASETPRPTRVYRRSSSSVTPSDANASPPSPDGEEGPSDAKPAAKNDSVGSPSNKELGPSAPQIPRDLDILWTTETLSEPLSPQSLPPSEILDEALNNLYISLHPQTQHKAAYSTPTGPPVEPTLALYCPIEGGDYIIDSSVRELARRTGSDVVVLDAVQLAAGEWGHFGKAATLLDFPQNPLHFPSYSPAPARPTSRTSDDDDEADMMSAMNYPSQMTLHVMTPTRGSSRGASISPANGSTIKAKAFFEQAVNIQPPEPPTSRSSRRPRIIYIRDFPTLSPSSASWYPALLSAVRARRQGPLARSSSPVAYPTTIVFGITPSITPPIPTPSSPSPGAQVMNLMMSRNAQTTSMPPGSKPGRSEWTEEDAAELAREKRLRDRLRKWERGDAAFLSELPKLSAGADGADEGGSSVGQSGVVVIGGSSGMSGLPSLLGPLVGRAGRSGPSDTEVNSRFFRTSVLVPVQRSATHEKASRMARRREINQLTMRMAVGAIGGLLEAKPKPTEVVTSSPAVSAPTSSTEEVTDDVVQDKPKEDVKMEKMWDEWEKRVDGWPNVTQVADQVVGQAVAASSLYHPNGAKPTLSPAIVSWSDVCRAWTAQQTSRNVRKAWMQEASNKPAKEQQEEDEEDDGEATDVDEVIENVRRDPYLTAHEHRLLGCIVDAASMPTSFSQVHLPPHTIDSIRTIVSLPILHPSAFQHGILKEHGMTGCLLFGPPGTGKTLAVRALAKEAGCRMLSITPSDVMDMYVGEGEKLVRSVFTLARRLAPCVVFIDEIDSLFGARASASETGGAIAHRGVLTEFMQEMDGLKTSREDNVIVIGATNRPFDLDDAVLRRLPRRLLVDLPGEKEREEILKILLRDEDLAPNVDLKKLAQDTPSFSGSDLKHVCVSAALDSVKEHVTVPWATTSKAQPTPITEPPPAEPVSESTPTEVTDGIQSTGETQSVEPSADDNTTSSDASTPPQPQRVLQAHNFAKALKEITPSSSETLGTLAGLRKWNEEFGEGRKQRKKQVWGKDRFGFTKEGHKIEEGRITSAPHTAAESDVSKVQ</sequence>
<name>A0ACB8TA73_9AGAM</name>